<feature type="transmembrane region" description="Helical" evidence="2">
    <location>
        <begin position="992"/>
        <end position="1020"/>
    </location>
</feature>
<evidence type="ECO:0000256" key="1">
    <source>
        <dbReference type="SAM" id="MobiDB-lite"/>
    </source>
</evidence>
<keyword evidence="2" id="KW-0472">Membrane</keyword>
<feature type="region of interest" description="Disordered" evidence="1">
    <location>
        <begin position="689"/>
        <end position="723"/>
    </location>
</feature>
<feature type="region of interest" description="Disordered" evidence="1">
    <location>
        <begin position="1105"/>
        <end position="1218"/>
    </location>
</feature>
<dbReference type="Proteomes" id="UP000230750">
    <property type="component" value="Unassembled WGS sequence"/>
</dbReference>
<dbReference type="AlphaFoldDB" id="A0A2G8KKP2"/>
<keyword evidence="4" id="KW-1185">Reference proteome</keyword>
<feature type="compositionally biased region" description="Basic and acidic residues" evidence="1">
    <location>
        <begin position="1161"/>
        <end position="1180"/>
    </location>
</feature>
<keyword evidence="2" id="KW-1133">Transmembrane helix</keyword>
<dbReference type="EMBL" id="MRZV01000515">
    <property type="protein sequence ID" value="PIK48573.1"/>
    <property type="molecule type" value="Genomic_DNA"/>
</dbReference>
<gene>
    <name evidence="3" type="ORF">BSL78_14561</name>
</gene>
<feature type="compositionally biased region" description="Basic and acidic residues" evidence="1">
    <location>
        <begin position="1130"/>
        <end position="1141"/>
    </location>
</feature>
<keyword evidence="2" id="KW-0812">Transmembrane</keyword>
<evidence type="ECO:0000313" key="3">
    <source>
        <dbReference type="EMBL" id="PIK48573.1"/>
    </source>
</evidence>
<name>A0A2G8KKP2_STIJA</name>
<accession>A0A2G8KKP2</accession>
<dbReference type="PANTHER" id="PTHR21590:SF6">
    <property type="entry name" value="SEA DOMAIN-CONTAINING PROTEIN"/>
    <property type="match status" value="1"/>
</dbReference>
<evidence type="ECO:0000256" key="2">
    <source>
        <dbReference type="SAM" id="Phobius"/>
    </source>
</evidence>
<reference evidence="3 4" key="1">
    <citation type="journal article" date="2017" name="PLoS Biol.">
        <title>The sea cucumber genome provides insights into morphological evolution and visceral regeneration.</title>
        <authorList>
            <person name="Zhang X."/>
            <person name="Sun L."/>
            <person name="Yuan J."/>
            <person name="Sun Y."/>
            <person name="Gao Y."/>
            <person name="Zhang L."/>
            <person name="Li S."/>
            <person name="Dai H."/>
            <person name="Hamel J.F."/>
            <person name="Liu C."/>
            <person name="Yu Y."/>
            <person name="Liu S."/>
            <person name="Lin W."/>
            <person name="Guo K."/>
            <person name="Jin S."/>
            <person name="Xu P."/>
            <person name="Storey K.B."/>
            <person name="Huan P."/>
            <person name="Zhang T."/>
            <person name="Zhou Y."/>
            <person name="Zhang J."/>
            <person name="Lin C."/>
            <person name="Li X."/>
            <person name="Xing L."/>
            <person name="Huo D."/>
            <person name="Sun M."/>
            <person name="Wang L."/>
            <person name="Mercier A."/>
            <person name="Li F."/>
            <person name="Yang H."/>
            <person name="Xiang J."/>
        </authorList>
    </citation>
    <scope>NUCLEOTIDE SEQUENCE [LARGE SCALE GENOMIC DNA]</scope>
    <source>
        <strain evidence="3">Shaxun</strain>
        <tissue evidence="3">Muscle</tissue>
    </source>
</reference>
<protein>
    <submittedName>
        <fullName evidence="3">Uncharacterized protein</fullName>
    </submittedName>
</protein>
<feature type="compositionally biased region" description="Low complexity" evidence="1">
    <location>
        <begin position="1115"/>
        <end position="1126"/>
    </location>
</feature>
<dbReference type="Pfam" id="PF12877">
    <property type="entry name" value="KIAA1549"/>
    <property type="match status" value="1"/>
</dbReference>
<evidence type="ECO:0000313" key="4">
    <source>
        <dbReference type="Proteomes" id="UP000230750"/>
    </source>
</evidence>
<organism evidence="3 4">
    <name type="scientific">Stichopus japonicus</name>
    <name type="common">Sea cucumber</name>
    <dbReference type="NCBI Taxonomy" id="307972"/>
    <lineage>
        <taxon>Eukaryota</taxon>
        <taxon>Metazoa</taxon>
        <taxon>Echinodermata</taxon>
        <taxon>Eleutherozoa</taxon>
        <taxon>Echinozoa</taxon>
        <taxon>Holothuroidea</taxon>
        <taxon>Aspidochirotacea</taxon>
        <taxon>Aspidochirotida</taxon>
        <taxon>Stichopodidae</taxon>
        <taxon>Apostichopus</taxon>
    </lineage>
</organism>
<dbReference type="OrthoDB" id="10064192at2759"/>
<dbReference type="InterPro" id="IPR024606">
    <property type="entry name" value="KIAA1549"/>
</dbReference>
<sequence>MILLCFSIFEDVSCYKMELTLSLLNVGQLLTILHSVAFSLASNVSVNIEVSVAGLVDGELHAVSTPEGPTKDIHSSYPAHVTLSHYISHGEVNPLLHSKLTTLSIISNSVIEKFTGSPYLRDNSKAIYKLNQLHSEYSSSLRPTDDTFSSLKHSHTKYLSSSLSLDPNLVPSHFPSIHILDMDRNFQRHEQFVSEPNIKFEKYSKPTPHMSMMATEIPFIAGTYSHTTSVVTSNITFIHKTGSPSRSTIAPFKPSENDVPPNTLSHSLSSTLKPSVFTSGVPFTHEIQSPSLNTMTPSLFKSSQEAGLPSSSDFHSFIPSPQTLMVTSRVSLIPEIDLHSLSSTPPTSFTSLDMSYSSRRDFHSLMSTPFTSVGTTEKHFVAKTGSLPINTVPYTSVNTSSKESQPTMSSTYITGSPQTLEVPSGHIVMFTSQTETHFMTNAISQGFVSSNKPFAMNPVSDAITTVLHSSRNLSTKLHSVESIHKTSTATMITTSISKSQSNVDVLPQTSTTSYSSTLVNSFLFLNPSTNPSSSSQSLTASHVSHQPHLSSYSVSSSSVSSSHFTNILSTYFLSVSAAFPDSTSEPVTMVTIRPSSTIGGSLYTTAITSSFPSMTFLPSNSLAITSSNAGILPTMILTGHSTSEVPPFQTSKLNLHPSTTLEPSFISRTSQSYVTPKLPSSSIINLSSTVATPSTTSEELNEMSSSTNPPGTATSAVPVDNTTSAVTVDNTTSAVTVDNTTSAVMVDNTTSVVTVDNITSAVTVDNTTSAVTVDNTTSAVTVDNITSAVTVDNTTSAVTVDNSTFPAPLESTTMSSPVETLSTNNPTLDKSFSTREYWVIMELSTPLDMDIQDGGFLKELELSLALSYSKGKEIEVEKDAEVKQLIQNLNPEEDILLSRRRKRRRKKRASTIDGHTAQIIDLSRNVEIASSSELVFYIMSGGVNIPAVTCATTFSELSVQELTLLLGVVVLTPVSSYDAVPTTASPPADSNLVILLSIFIPLVILSSCMCCCCMFCVICGPKKKENERTMAPDTFRMLEFKQKFPYKPYPPNQTPRDFKEQPSDDDIVLGTEINLGGDFIEVDPTPRVFPDGDNNFNLESFQLPETIPKTNRGLEPSVTEPPVSSSQNELLDKPNHNRNVSDSEATMRNLPHLQPSSRSNSEYKKAQREISKILEPGDRSKPRKKRKKQEEQSSSQLTNEDEKFSRGPTKVRKEGLDK</sequence>
<feature type="region of interest" description="Disordered" evidence="1">
    <location>
        <begin position="246"/>
        <end position="266"/>
    </location>
</feature>
<comment type="caution">
    <text evidence="3">The sequence shown here is derived from an EMBL/GenBank/DDBJ whole genome shotgun (WGS) entry which is preliminary data.</text>
</comment>
<feature type="compositionally biased region" description="Basic and acidic residues" evidence="1">
    <location>
        <begin position="1200"/>
        <end position="1218"/>
    </location>
</feature>
<dbReference type="STRING" id="307972.A0A2G8KKP2"/>
<proteinExistence type="predicted"/>
<dbReference type="PANTHER" id="PTHR21590">
    <property type="entry name" value="SEA DOMAIN-CONTAINING PROTEIN"/>
    <property type="match status" value="1"/>
</dbReference>